<keyword evidence="6 11" id="KW-0798">TonB box</keyword>
<dbReference type="Pfam" id="PF07715">
    <property type="entry name" value="Plug"/>
    <property type="match status" value="1"/>
</dbReference>
<feature type="domain" description="TonB-dependent receptor plug" evidence="14">
    <location>
        <begin position="42"/>
        <end position="143"/>
    </location>
</feature>
<evidence type="ECO:0000256" key="1">
    <source>
        <dbReference type="ARBA" id="ARBA00004571"/>
    </source>
</evidence>
<keyword evidence="3 10" id="KW-1134">Transmembrane beta strand</keyword>
<dbReference type="SUPFAM" id="SSF56935">
    <property type="entry name" value="Porins"/>
    <property type="match status" value="1"/>
</dbReference>
<dbReference type="InterPro" id="IPR000531">
    <property type="entry name" value="Beta-barrel_TonB"/>
</dbReference>
<dbReference type="AlphaFoldDB" id="A0A345HEV3"/>
<reference evidence="15 16" key="1">
    <citation type="submission" date="2018-07" db="EMBL/GenBank/DDBJ databases">
        <title>Complete genome sequence of Flavobacterium arcticum type strain SM1502T.</title>
        <authorList>
            <person name="Li Y."/>
            <person name="Li D.-D."/>
        </authorList>
    </citation>
    <scope>NUCLEOTIDE SEQUENCE [LARGE SCALE GENOMIC DNA]</scope>
    <source>
        <strain evidence="15 16">SM1502</strain>
    </source>
</reference>
<dbReference type="InterPro" id="IPR036942">
    <property type="entry name" value="Beta-barrel_TonB_sf"/>
</dbReference>
<evidence type="ECO:0000313" key="16">
    <source>
        <dbReference type="Proteomes" id="UP000253951"/>
    </source>
</evidence>
<dbReference type="GO" id="GO:0009279">
    <property type="term" value="C:cell outer membrane"/>
    <property type="evidence" value="ECO:0007669"/>
    <property type="project" value="UniProtKB-SubCell"/>
</dbReference>
<protein>
    <submittedName>
        <fullName evidence="15">TonB-dependent receptor</fullName>
    </submittedName>
</protein>
<dbReference type="OrthoDB" id="9762903at2"/>
<dbReference type="Pfam" id="PF00593">
    <property type="entry name" value="TonB_dep_Rec_b-barrel"/>
    <property type="match status" value="1"/>
</dbReference>
<evidence type="ECO:0000256" key="10">
    <source>
        <dbReference type="PROSITE-ProRule" id="PRU01360"/>
    </source>
</evidence>
<gene>
    <name evidence="15" type="ORF">DVK85_13085</name>
</gene>
<dbReference type="PANTHER" id="PTHR30069">
    <property type="entry name" value="TONB-DEPENDENT OUTER MEMBRANE RECEPTOR"/>
    <property type="match status" value="1"/>
</dbReference>
<evidence type="ECO:0000256" key="2">
    <source>
        <dbReference type="ARBA" id="ARBA00022448"/>
    </source>
</evidence>
<evidence type="ECO:0000256" key="3">
    <source>
        <dbReference type="ARBA" id="ARBA00022452"/>
    </source>
</evidence>
<dbReference type="Gene3D" id="2.170.130.10">
    <property type="entry name" value="TonB-dependent receptor, plug domain"/>
    <property type="match status" value="1"/>
</dbReference>
<proteinExistence type="inferred from homology"/>
<dbReference type="InterPro" id="IPR037066">
    <property type="entry name" value="Plug_dom_sf"/>
</dbReference>
<evidence type="ECO:0000256" key="4">
    <source>
        <dbReference type="ARBA" id="ARBA00022692"/>
    </source>
</evidence>
<evidence type="ECO:0000256" key="11">
    <source>
        <dbReference type="RuleBase" id="RU003357"/>
    </source>
</evidence>
<accession>A0A345HEV3</accession>
<keyword evidence="7 10" id="KW-0472">Membrane</keyword>
<feature type="domain" description="TonB-dependent receptor-like beta-barrel" evidence="13">
    <location>
        <begin position="165"/>
        <end position="581"/>
    </location>
</feature>
<keyword evidence="2 10" id="KW-0813">Transport</keyword>
<dbReference type="InterPro" id="IPR039426">
    <property type="entry name" value="TonB-dep_rcpt-like"/>
</dbReference>
<evidence type="ECO:0000256" key="5">
    <source>
        <dbReference type="ARBA" id="ARBA00022729"/>
    </source>
</evidence>
<keyword evidence="5 12" id="KW-0732">Signal</keyword>
<evidence type="ECO:0000259" key="13">
    <source>
        <dbReference type="Pfam" id="PF00593"/>
    </source>
</evidence>
<dbReference type="InterPro" id="IPR012910">
    <property type="entry name" value="Plug_dom"/>
</dbReference>
<dbReference type="Gene3D" id="2.40.170.20">
    <property type="entry name" value="TonB-dependent receptor, beta-barrel domain"/>
    <property type="match status" value="1"/>
</dbReference>
<comment type="similarity">
    <text evidence="10 11">Belongs to the TonB-dependent receptor family.</text>
</comment>
<dbReference type="PROSITE" id="PS52016">
    <property type="entry name" value="TONB_DEPENDENT_REC_3"/>
    <property type="match status" value="1"/>
</dbReference>
<evidence type="ECO:0000256" key="6">
    <source>
        <dbReference type="ARBA" id="ARBA00023077"/>
    </source>
</evidence>
<dbReference type="GO" id="GO:0044718">
    <property type="term" value="P:siderophore transmembrane transport"/>
    <property type="evidence" value="ECO:0007669"/>
    <property type="project" value="TreeGrafter"/>
</dbReference>
<dbReference type="KEGG" id="fat:DVK85_13085"/>
<evidence type="ECO:0000256" key="12">
    <source>
        <dbReference type="SAM" id="SignalP"/>
    </source>
</evidence>
<dbReference type="EMBL" id="CP031188">
    <property type="protein sequence ID" value="AXG75113.1"/>
    <property type="molecule type" value="Genomic_DNA"/>
</dbReference>
<feature type="signal peptide" evidence="12">
    <location>
        <begin position="1"/>
        <end position="20"/>
    </location>
</feature>
<evidence type="ECO:0000256" key="7">
    <source>
        <dbReference type="ARBA" id="ARBA00023136"/>
    </source>
</evidence>
<keyword evidence="8 15" id="KW-0675">Receptor</keyword>
<feature type="chain" id="PRO_5016913925" evidence="12">
    <location>
        <begin position="21"/>
        <end position="607"/>
    </location>
</feature>
<evidence type="ECO:0000256" key="9">
    <source>
        <dbReference type="ARBA" id="ARBA00023237"/>
    </source>
</evidence>
<organism evidence="15 16">
    <name type="scientific">Flavobacterium arcticum</name>
    <dbReference type="NCBI Taxonomy" id="1784713"/>
    <lineage>
        <taxon>Bacteria</taxon>
        <taxon>Pseudomonadati</taxon>
        <taxon>Bacteroidota</taxon>
        <taxon>Flavobacteriia</taxon>
        <taxon>Flavobacteriales</taxon>
        <taxon>Flavobacteriaceae</taxon>
        <taxon>Flavobacterium</taxon>
    </lineage>
</organism>
<dbReference type="RefSeq" id="WP_114678871.1">
    <property type="nucleotide sequence ID" value="NZ_CP031188.1"/>
</dbReference>
<dbReference type="GO" id="GO:0015344">
    <property type="term" value="F:siderophore uptake transmembrane transporter activity"/>
    <property type="evidence" value="ECO:0007669"/>
    <property type="project" value="TreeGrafter"/>
</dbReference>
<comment type="subcellular location">
    <subcellularLocation>
        <location evidence="1 10">Cell outer membrane</location>
        <topology evidence="1 10">Multi-pass membrane protein</topology>
    </subcellularLocation>
</comment>
<keyword evidence="4 10" id="KW-0812">Transmembrane</keyword>
<keyword evidence="16" id="KW-1185">Reference proteome</keyword>
<dbReference type="Proteomes" id="UP000253951">
    <property type="component" value="Chromosome"/>
</dbReference>
<sequence length="607" mass="68921">MTIRKLFFIASLLLCQYLCAQNDTITQLQEVIISDTQLRDYSNSQSVQQLNDSVIARNPASLGALLNYNTVIYFKENGLGMVSSPSFRGTTAQQTAVIWNGININSQLNGQTDFNILNAGDFNSVSVRAGGGSVIYGSSAIGGSIHLNNDLSFDNKINNVLLVKYGSYNTVNANYNFKASTHKFSSDVSISRNNSNNDYEYPNSNIKNENGQYYNTSYNAAFGYKLNKKNILRLYSFAYDGERHFSRTLAAPSQSKYQDINSRNLLEWLGLYGRFTSKLKAGLLTEHYKYYARGNDNYTFGKVNTWLGTYDLAYRITDNLKINTLLNYTHNKGKGSDIEVKERNIGSGSLLLQHTVNNKLQYELGVRKEVTDVYKSPMLFSFGSSYDVTKFYTVKANASRNFRIPTFNDLYWQGSGDPNLKPESSYQAELGNEFKVKNVKLTVTGYYIKLRDMLRWIPVNNVWRPENVGKVNTYGVESVINWQKTIGSSRFTFNGTYAYTVSREDGSSNQLIYVPFNKATASLAYSYKNISTYYRHLYNGKVFNTSDNNSQIDAYHVSTLGAEYHFKLLQGLDVGVQIHNLWDKAYQNVATRPMPGRNYTMYLNFKF</sequence>
<evidence type="ECO:0000259" key="14">
    <source>
        <dbReference type="Pfam" id="PF07715"/>
    </source>
</evidence>
<evidence type="ECO:0000313" key="15">
    <source>
        <dbReference type="EMBL" id="AXG75113.1"/>
    </source>
</evidence>
<evidence type="ECO:0000256" key="8">
    <source>
        <dbReference type="ARBA" id="ARBA00023170"/>
    </source>
</evidence>
<dbReference type="PANTHER" id="PTHR30069:SF29">
    <property type="entry name" value="HEMOGLOBIN AND HEMOGLOBIN-HAPTOGLOBIN-BINDING PROTEIN 1-RELATED"/>
    <property type="match status" value="1"/>
</dbReference>
<keyword evidence="9 10" id="KW-0998">Cell outer membrane</keyword>
<name>A0A345HEV3_9FLAO</name>